<dbReference type="PROSITE" id="PS52002">
    <property type="entry name" value="SM"/>
    <property type="match status" value="1"/>
</dbReference>
<sequence length="119" mass="13535">MCSTFENVKIRSLDCDCEAFSESLHIYGDFEDHELEVTMQNQADSGVRRWLGKILRLELTDGRIIEGKFVCTDNAPNIILSGCKEQWKDEPESRMVGLVMANGKHIRSIHEVHIITDIG</sequence>
<dbReference type="CDD" id="cd06168">
    <property type="entry name" value="LSMD1"/>
    <property type="match status" value="1"/>
</dbReference>
<evidence type="ECO:0000259" key="2">
    <source>
        <dbReference type="PROSITE" id="PS52002"/>
    </source>
</evidence>
<dbReference type="WBParaSite" id="sdigi.contig352.g7670.t1">
    <property type="protein sequence ID" value="sdigi.contig352.g7670.t1"/>
    <property type="gene ID" value="sdigi.contig352.g7670"/>
</dbReference>
<dbReference type="GO" id="GO:0031417">
    <property type="term" value="C:NatC complex"/>
    <property type="evidence" value="ECO:0007669"/>
    <property type="project" value="InterPro"/>
</dbReference>
<keyword evidence="3" id="KW-1185">Reference proteome</keyword>
<dbReference type="InterPro" id="IPR034110">
    <property type="entry name" value="LSMD1_Sm"/>
</dbReference>
<reference evidence="4" key="1">
    <citation type="submission" date="2022-11" db="UniProtKB">
        <authorList>
            <consortium name="WormBaseParasite"/>
        </authorList>
    </citation>
    <scope>IDENTIFICATION</scope>
</reference>
<comment type="similarity">
    <text evidence="1">Belongs to the snRNP Sm proteins family.</text>
</comment>
<accession>A0A915PY29</accession>
<dbReference type="PANTHER" id="PTHR10701:SF5">
    <property type="entry name" value="N-ALPHA-ACETYLTRANSFERASE 38, NATC AUXILIARY SUBUNIT"/>
    <property type="match status" value="1"/>
</dbReference>
<evidence type="ECO:0000313" key="3">
    <source>
        <dbReference type="Proteomes" id="UP000887581"/>
    </source>
</evidence>
<dbReference type="InterPro" id="IPR047575">
    <property type="entry name" value="Sm"/>
</dbReference>
<evidence type="ECO:0000313" key="4">
    <source>
        <dbReference type="WBParaSite" id="sdigi.contig352.g7670.t1"/>
    </source>
</evidence>
<dbReference type="PANTHER" id="PTHR10701">
    <property type="entry name" value="SMALL NUCLEAR RIBONUCLEOPROTEIN-ASSOCIATED PROTEIN B AND N"/>
    <property type="match status" value="1"/>
</dbReference>
<protein>
    <submittedName>
        <fullName evidence="4">Sm domain-containing protein</fullName>
    </submittedName>
</protein>
<dbReference type="Proteomes" id="UP000887581">
    <property type="component" value="Unplaced"/>
</dbReference>
<feature type="domain" description="Sm" evidence="2">
    <location>
        <begin position="42"/>
        <end position="115"/>
    </location>
</feature>
<dbReference type="Gene3D" id="2.30.30.100">
    <property type="match status" value="1"/>
</dbReference>
<dbReference type="InterPro" id="IPR010920">
    <property type="entry name" value="LSM_dom_sf"/>
</dbReference>
<dbReference type="AlphaFoldDB" id="A0A915PY29"/>
<dbReference type="Pfam" id="PF01423">
    <property type="entry name" value="LSM"/>
    <property type="match status" value="1"/>
</dbReference>
<dbReference type="SUPFAM" id="SSF50182">
    <property type="entry name" value="Sm-like ribonucleoproteins"/>
    <property type="match status" value="1"/>
</dbReference>
<name>A0A915PY29_9BILA</name>
<dbReference type="InterPro" id="IPR050914">
    <property type="entry name" value="snRNP_SmB/NAA38-like"/>
</dbReference>
<dbReference type="SMART" id="SM00651">
    <property type="entry name" value="Sm"/>
    <property type="match status" value="1"/>
</dbReference>
<proteinExistence type="inferred from homology"/>
<dbReference type="GO" id="GO:0003723">
    <property type="term" value="F:RNA binding"/>
    <property type="evidence" value="ECO:0007669"/>
    <property type="project" value="InterPro"/>
</dbReference>
<organism evidence="3 4">
    <name type="scientific">Setaria digitata</name>
    <dbReference type="NCBI Taxonomy" id="48799"/>
    <lineage>
        <taxon>Eukaryota</taxon>
        <taxon>Metazoa</taxon>
        <taxon>Ecdysozoa</taxon>
        <taxon>Nematoda</taxon>
        <taxon>Chromadorea</taxon>
        <taxon>Rhabditida</taxon>
        <taxon>Spirurina</taxon>
        <taxon>Spiruromorpha</taxon>
        <taxon>Filarioidea</taxon>
        <taxon>Setariidae</taxon>
        <taxon>Setaria</taxon>
    </lineage>
</organism>
<dbReference type="InterPro" id="IPR001163">
    <property type="entry name" value="Sm_dom_euk/arc"/>
</dbReference>
<evidence type="ECO:0000256" key="1">
    <source>
        <dbReference type="ARBA" id="ARBA00006850"/>
    </source>
</evidence>